<dbReference type="InterPro" id="IPR043519">
    <property type="entry name" value="NT_sf"/>
</dbReference>
<dbReference type="GO" id="GO:0016779">
    <property type="term" value="F:nucleotidyltransferase activity"/>
    <property type="evidence" value="ECO:0007669"/>
    <property type="project" value="TreeGrafter"/>
</dbReference>
<feature type="compositionally biased region" description="Basic residues" evidence="2">
    <location>
        <begin position="1746"/>
        <end position="1759"/>
    </location>
</feature>
<name>A0A7R9IG90_9NEOP</name>
<keyword evidence="1" id="KW-0175">Coiled coil</keyword>
<dbReference type="CDD" id="cd05402">
    <property type="entry name" value="NT_PAP_TUTase"/>
    <property type="match status" value="1"/>
</dbReference>
<dbReference type="GO" id="GO:0031123">
    <property type="term" value="P:RNA 3'-end processing"/>
    <property type="evidence" value="ECO:0007669"/>
    <property type="project" value="TreeGrafter"/>
</dbReference>
<reference evidence="4" key="1">
    <citation type="submission" date="2020-11" db="EMBL/GenBank/DDBJ databases">
        <authorList>
            <person name="Tran Van P."/>
        </authorList>
    </citation>
    <scope>NUCLEOTIDE SEQUENCE</scope>
</reference>
<evidence type="ECO:0000256" key="2">
    <source>
        <dbReference type="SAM" id="MobiDB-lite"/>
    </source>
</evidence>
<feature type="compositionally biased region" description="Polar residues" evidence="2">
    <location>
        <begin position="1770"/>
        <end position="1786"/>
    </location>
</feature>
<evidence type="ECO:0000256" key="1">
    <source>
        <dbReference type="SAM" id="Coils"/>
    </source>
</evidence>
<sequence>MLGFSPSGTNAFIPQSCVLTNSPDLTGAGGILGTKPHVTVQCGYGGREGEGCPWLAATPRAAWNSRSELVLISPEKLAGTFSYSHRLIEELLHGQNGLAIHCAKGVLIISIKYYICRSHDLTYECVKVEPVTLSGYGKEREQVQALALSSASLKPILWDDGREGERRGVASQPTRVSFRSNKNRWITETVDGASYRTGLADVPGQLGRPGSKPILDAINTALEPGPELEQGCTQLVSASNEISFEKKLELVDTNGNVLLDYFQSTRRGFCATRIETLVPAELCLESSSLCTSWSVQTGATQYIVFSVRLMECPNRGYTIHRLLCAPHGVSKQGLHNTSSSLCASWSVQTGATQYIVFSVRLMECPNRGYTIHRLLCAPHGVSKQGLHNTSSSLCASWSVQTGATQYIVFSVRLMECPNRGYTIHRLLCAPHGVSKQGLHNTSSSLCASWSVQTGATQYIVFSVRLMECPNRGYTIHRLLCAPHGVSKQGLHNTSSSLCASWSVQTGATQYIVFSVRLVECPNRGYTIHRLLCAPRGVSKQGLHNTSSSLCASWSVQTGATKYIAFETLILHGAVTTGTSRDVIPSAILTRDVAKTSPPSFPEKECVPSPSPTKPDSLLDNYLNTDSMVFKLSLPSPELDKAEEVLLNTDRLLRYTRQQLLDVQSNAELQDFAGGGSQAVLVNRENSRIYAQQLVDAKMQNLVNDWTIRTQGFTQSREAAHCRNSVVGKKHNTPVGSSSNMFHPLISTPSRHMSSSRVSEEGPVQVPNKTAQGFSEKMGLFTSSSTILGEKHGRLSPEINIGQCGKTTETVLRASPHTANRKYSPKRLSKVKPRKVQKVSSPPIKQSISDIARPSSTHSADITKLYHHLNGLRQRRSPERRMSNLKSREEKGRDDVSICSVCRCENSGNLNDVSVQSPPKDMKVQVNPPNSVIVKVVAKETKGITQNDTPPAWLNRLQIQELPSLTIKRGLTVHKPLIFHIPPAGVNLISAPRDNIGLRDFSHSQVQIEEEEQWQKPTMNKPTRGRNLDNIEASTVDIKREPICLCKDRRKEKLLKDGKFELALNHTENFHDKYSLNTGAKPKNFAQTPTEISDTLRHEKISKQKKGVRFETAEKEAYQTIHYSLKRAVLSPRKDTANGSSSNNSSTNLGYNPDSSISLSSIQSPSIDSARNGLRSAIKFLESKSESGPYKNREYRIDEVNQHISLGTRRDELASSIPVTASRVNTNNGPHTEVTKAWPEELLTPPDVMTSATIALHQKLLGRNTLRETTSERSLALQSDGSVPLVSTKLDLPVVFDKKEEEEHLMKESEDNITKISKEEILKELQTLEADKRSSHHELDQNNQPLVNKEIENYKMSQAETQDSEEGNDQERVDEEPEYEDDWDEDVEENTNTKEKTSNSSTSIPGTPDEGLVVNESSRSPHRIHSQTSPSRLILTAPIKPVRSLSPRDHSDSFPPSEELIISVHSISSAPSVHTSPSHHSVHAQISFDVPVCAALVNSPVTSTVTIHKPYVTSSYQQTCHKPKTASLSSQSTQTHTSTRVSNFEITPLLLDKASEIDSTLFEKRPGSSLFQGTSLPVTTVDNNLASAPPLSEEVEPSIPPLSLEAGASVHQTPRLCCATKQSIITSEPSTITVTSGFNTTTPALDHNQTGAPSHQRFPSADLSNYPSLHNFANYHPYGWVSVDSKHYTIQPTPMIPNLSGHVPLLPYGAVPTPILMDHPVEYRLVSTEQDVSGPSRNPRLSPSSPRPHRQSPQHKKNNKTMRDKPEPVDLSSSDSANVHESNQTQQKTKHRSTQQATFKANENSGVCDEVKRFREKVLMAAKNKYLKKSKQAVWPKSRPNPIVEVTSESSLEFKLKKNIPKYSMSSSSDSRTESITATDVTPSISDLSEGEVHPGVHGKRPLLTYRSDHSLGEVPHCDCSLGEVEGCKHYQGGDYLSLGEVGHHPPGINGLRCVPDIPVYTSASLEGGHSDVTLRSSLPEIPDVSCKLERPPHTHLSYASQEHVLFRGSMHSSSVSHLVKNTGVEPYSPDHKQITAVLSTDTSFDHQLRTLMAEVEFPADDKLSISSKICKDLDTIFRHDYAHCKTRVFGSLVTGLAFKGSDIDVLLDANYYINRGQSTVSLEHSVMEEMVKTARKHLQGHPYLFRCVLAIPKAKVPLVKFFHRLTEMNCDLSFRNALGVQNSILIRFYLSLDPRIKPLLFILKYWSQKNDLSGSGKLTNYALAMMILFYLQQLDDPIVPSVFVLQNLCQDKRYIDGLEVIKSEHDKNSCKIPKLELVSDVSKREPDIEADAQSAKSVISCTGHYTLWEGRKSARKRLPKPENFEKMSLFEREELISQFILDKSYKGYEVSAHPKVIEFNCKFHPSEDPTQQVASRTTSGPADVWNCIRNHVQKYHRSIIVPECGGISSGSPSSTESDDASSNNKLMFLRAEKPTIAPKSPWRELRAFSVIWLIEAVSFSARSSLLSKVECPNMGVDGSGRLEKSWLTVCLNVQPTFINAHCDVSLLLIALLLLGSVQNVQELLQAFWIKALGLSSLSIGKI</sequence>
<feature type="compositionally biased region" description="Polar residues" evidence="2">
    <location>
        <begin position="1875"/>
        <end position="1886"/>
    </location>
</feature>
<feature type="region of interest" description="Disordered" evidence="2">
    <location>
        <begin position="594"/>
        <end position="613"/>
    </location>
</feature>
<accession>A0A7R9IG90</accession>
<feature type="region of interest" description="Disordered" evidence="2">
    <location>
        <begin position="817"/>
        <end position="855"/>
    </location>
</feature>
<evidence type="ECO:0000313" key="4">
    <source>
        <dbReference type="EMBL" id="CAD7457723.1"/>
    </source>
</evidence>
<feature type="region of interest" description="Disordered" evidence="2">
    <location>
        <begin position="748"/>
        <end position="767"/>
    </location>
</feature>
<feature type="domain" description="Poly(A) RNA polymerase mitochondrial-like central palm" evidence="3">
    <location>
        <begin position="2046"/>
        <end position="2190"/>
    </location>
</feature>
<feature type="compositionally biased region" description="Polar residues" evidence="2">
    <location>
        <begin position="1793"/>
        <end position="1804"/>
    </location>
</feature>
<feature type="compositionally biased region" description="Polar residues" evidence="2">
    <location>
        <begin position="837"/>
        <end position="855"/>
    </location>
</feature>
<feature type="compositionally biased region" description="Low complexity" evidence="2">
    <location>
        <begin position="1732"/>
        <end position="1743"/>
    </location>
</feature>
<feature type="compositionally biased region" description="Low complexity" evidence="2">
    <location>
        <begin position="1137"/>
        <end position="1150"/>
    </location>
</feature>
<gene>
    <name evidence="4" type="ORF">TTEB3V08_LOCUS5714</name>
</gene>
<dbReference type="EMBL" id="OE001866">
    <property type="protein sequence ID" value="CAD7457723.1"/>
    <property type="molecule type" value="Genomic_DNA"/>
</dbReference>
<evidence type="ECO:0000259" key="3">
    <source>
        <dbReference type="Pfam" id="PF22600"/>
    </source>
</evidence>
<dbReference type="SUPFAM" id="SSF81301">
    <property type="entry name" value="Nucleotidyltransferase"/>
    <property type="match status" value="1"/>
</dbReference>
<dbReference type="Pfam" id="PF22600">
    <property type="entry name" value="MTPAP-like_central"/>
    <property type="match status" value="1"/>
</dbReference>
<feature type="region of interest" description="Disordered" evidence="2">
    <location>
        <begin position="1356"/>
        <end position="1453"/>
    </location>
</feature>
<dbReference type="Gene3D" id="3.30.460.10">
    <property type="entry name" value="Beta Polymerase, domain 2"/>
    <property type="match status" value="1"/>
</dbReference>
<feature type="region of interest" description="Disordered" evidence="2">
    <location>
        <begin position="1131"/>
        <end position="1150"/>
    </location>
</feature>
<dbReference type="Gene3D" id="1.10.1410.10">
    <property type="match status" value="1"/>
</dbReference>
<protein>
    <recommendedName>
        <fullName evidence="3">Poly(A) RNA polymerase mitochondrial-like central palm domain-containing protein</fullName>
    </recommendedName>
</protein>
<feature type="region of interest" description="Disordered" evidence="2">
    <location>
        <begin position="1728"/>
        <end position="1804"/>
    </location>
</feature>
<dbReference type="SUPFAM" id="SSF81631">
    <property type="entry name" value="PAP/OAS1 substrate-binding domain"/>
    <property type="match status" value="1"/>
</dbReference>
<feature type="compositionally biased region" description="Basic residues" evidence="2">
    <location>
        <begin position="818"/>
        <end position="836"/>
    </location>
</feature>
<proteinExistence type="predicted"/>
<dbReference type="PANTHER" id="PTHR12271:SF40">
    <property type="entry name" value="POLY(A) RNA POLYMERASE GLD2"/>
    <property type="match status" value="1"/>
</dbReference>
<feature type="compositionally biased region" description="Acidic residues" evidence="2">
    <location>
        <begin position="1361"/>
        <end position="1388"/>
    </location>
</feature>
<feature type="region of interest" description="Disordered" evidence="2">
    <location>
        <begin position="1861"/>
        <end position="1901"/>
    </location>
</feature>
<dbReference type="PANTHER" id="PTHR12271">
    <property type="entry name" value="POLY A POLYMERASE CID PAP -RELATED"/>
    <property type="match status" value="1"/>
</dbReference>
<dbReference type="InterPro" id="IPR054708">
    <property type="entry name" value="MTPAP-like_central"/>
</dbReference>
<organism evidence="4">
    <name type="scientific">Timema tahoe</name>
    <dbReference type="NCBI Taxonomy" id="61484"/>
    <lineage>
        <taxon>Eukaryota</taxon>
        <taxon>Metazoa</taxon>
        <taxon>Ecdysozoa</taxon>
        <taxon>Arthropoda</taxon>
        <taxon>Hexapoda</taxon>
        <taxon>Insecta</taxon>
        <taxon>Pterygota</taxon>
        <taxon>Neoptera</taxon>
        <taxon>Polyneoptera</taxon>
        <taxon>Phasmatodea</taxon>
        <taxon>Timematodea</taxon>
        <taxon>Timematoidea</taxon>
        <taxon>Timematidae</taxon>
        <taxon>Timema</taxon>
    </lineage>
</organism>
<feature type="coiled-coil region" evidence="1">
    <location>
        <begin position="1298"/>
        <end position="1337"/>
    </location>
</feature>